<reference evidence="12" key="1">
    <citation type="submission" date="2016-11" db="UniProtKB">
        <authorList>
            <consortium name="WormBaseParasite"/>
        </authorList>
    </citation>
    <scope>IDENTIFICATION</scope>
</reference>
<dbReference type="PANTHER" id="PTHR24056">
    <property type="entry name" value="CELL DIVISION PROTEIN KINASE"/>
    <property type="match status" value="1"/>
</dbReference>
<dbReference type="Gene3D" id="3.30.200.20">
    <property type="entry name" value="Phosphorylase Kinase, domain 1"/>
    <property type="match status" value="1"/>
</dbReference>
<dbReference type="GO" id="GO:0005524">
    <property type="term" value="F:ATP binding"/>
    <property type="evidence" value="ECO:0007669"/>
    <property type="project" value="UniProtKB-UniRule"/>
</dbReference>
<feature type="compositionally biased region" description="Basic and acidic residues" evidence="9">
    <location>
        <begin position="1"/>
        <end position="18"/>
    </location>
</feature>
<evidence type="ECO:0000256" key="7">
    <source>
        <dbReference type="PROSITE-ProRule" id="PRU10141"/>
    </source>
</evidence>
<keyword evidence="6 7" id="KW-0067">ATP-binding</keyword>
<evidence type="ECO:0000256" key="6">
    <source>
        <dbReference type="ARBA" id="ARBA00022840"/>
    </source>
</evidence>
<dbReference type="Gene3D" id="1.10.510.10">
    <property type="entry name" value="Transferase(Phosphotransferase) domain 1"/>
    <property type="match status" value="1"/>
</dbReference>
<evidence type="ECO:0000313" key="11">
    <source>
        <dbReference type="Proteomes" id="UP000095280"/>
    </source>
</evidence>
<keyword evidence="5" id="KW-0418">Kinase</keyword>
<keyword evidence="3" id="KW-0808">Transferase</keyword>
<dbReference type="WBParaSite" id="maker-uti_cns_0006209-snap-gene-0.4-mRNA-1">
    <property type="protein sequence ID" value="maker-uti_cns_0006209-snap-gene-0.4-mRNA-1"/>
    <property type="gene ID" value="maker-uti_cns_0006209-snap-gene-0.4"/>
</dbReference>
<dbReference type="FunFam" id="1.10.510.10:FF:000624">
    <property type="entry name" value="Mitogen-activated protein kinase"/>
    <property type="match status" value="1"/>
</dbReference>
<dbReference type="PROSITE" id="PS00108">
    <property type="entry name" value="PROTEIN_KINASE_ST"/>
    <property type="match status" value="1"/>
</dbReference>
<proteinExistence type="inferred from homology"/>
<dbReference type="InterPro" id="IPR050108">
    <property type="entry name" value="CDK"/>
</dbReference>
<keyword evidence="11" id="KW-1185">Reference proteome</keyword>
<evidence type="ECO:0000256" key="9">
    <source>
        <dbReference type="SAM" id="MobiDB-lite"/>
    </source>
</evidence>
<dbReference type="Proteomes" id="UP000095280">
    <property type="component" value="Unplaced"/>
</dbReference>
<comment type="similarity">
    <text evidence="1">Belongs to the protein kinase superfamily. CMGC Ser/Thr protein kinase family. CDC2/CDKX subfamily.</text>
</comment>
<dbReference type="PANTHER" id="PTHR24056:SF246">
    <property type="entry name" value="ECDYSONE-INDUCED PROTEIN 63E, ISOFORM N"/>
    <property type="match status" value="1"/>
</dbReference>
<dbReference type="InterPro" id="IPR011009">
    <property type="entry name" value="Kinase-like_dom_sf"/>
</dbReference>
<evidence type="ECO:0000256" key="3">
    <source>
        <dbReference type="ARBA" id="ARBA00022679"/>
    </source>
</evidence>
<evidence type="ECO:0000256" key="8">
    <source>
        <dbReference type="RuleBase" id="RU000304"/>
    </source>
</evidence>
<evidence type="ECO:0000256" key="1">
    <source>
        <dbReference type="ARBA" id="ARBA00006485"/>
    </source>
</evidence>
<organism evidence="11 12">
    <name type="scientific">Macrostomum lignano</name>
    <dbReference type="NCBI Taxonomy" id="282301"/>
    <lineage>
        <taxon>Eukaryota</taxon>
        <taxon>Metazoa</taxon>
        <taxon>Spiralia</taxon>
        <taxon>Lophotrochozoa</taxon>
        <taxon>Platyhelminthes</taxon>
        <taxon>Rhabditophora</taxon>
        <taxon>Macrostomorpha</taxon>
        <taxon>Macrostomida</taxon>
        <taxon>Macrostomidae</taxon>
        <taxon>Macrostomum</taxon>
    </lineage>
</organism>
<evidence type="ECO:0000313" key="12">
    <source>
        <dbReference type="WBParaSite" id="maker-uti_cns_0006209-snap-gene-0.4-mRNA-1"/>
    </source>
</evidence>
<dbReference type="Pfam" id="PF00069">
    <property type="entry name" value="Pkinase"/>
    <property type="match status" value="1"/>
</dbReference>
<feature type="region of interest" description="Disordered" evidence="9">
    <location>
        <begin position="1"/>
        <end position="71"/>
    </location>
</feature>
<evidence type="ECO:0000256" key="2">
    <source>
        <dbReference type="ARBA" id="ARBA00022527"/>
    </source>
</evidence>
<evidence type="ECO:0000259" key="10">
    <source>
        <dbReference type="PROSITE" id="PS50011"/>
    </source>
</evidence>
<feature type="domain" description="Protein kinase" evidence="10">
    <location>
        <begin position="1"/>
        <end position="343"/>
    </location>
</feature>
<dbReference type="GO" id="GO:0004693">
    <property type="term" value="F:cyclin-dependent protein serine/threonine kinase activity"/>
    <property type="evidence" value="ECO:0007669"/>
    <property type="project" value="TreeGrafter"/>
</dbReference>
<dbReference type="PROSITE" id="PS50011">
    <property type="entry name" value="PROTEIN_KINASE_DOM"/>
    <property type="match status" value="1"/>
</dbReference>
<protein>
    <submittedName>
        <fullName evidence="12">Protein kinase domain-containing protein</fullName>
    </submittedName>
</protein>
<dbReference type="InterPro" id="IPR000719">
    <property type="entry name" value="Prot_kinase_dom"/>
</dbReference>
<dbReference type="GO" id="GO:0005634">
    <property type="term" value="C:nucleus"/>
    <property type="evidence" value="ECO:0007669"/>
    <property type="project" value="TreeGrafter"/>
</dbReference>
<keyword evidence="4 7" id="KW-0547">Nucleotide-binding</keyword>
<dbReference type="InterPro" id="IPR017441">
    <property type="entry name" value="Protein_kinase_ATP_BS"/>
</dbReference>
<evidence type="ECO:0000256" key="4">
    <source>
        <dbReference type="ARBA" id="ARBA00022741"/>
    </source>
</evidence>
<dbReference type="InterPro" id="IPR008271">
    <property type="entry name" value="Ser/Thr_kinase_AS"/>
</dbReference>
<dbReference type="GO" id="GO:0005737">
    <property type="term" value="C:cytoplasm"/>
    <property type="evidence" value="ECO:0007669"/>
    <property type="project" value="TreeGrafter"/>
</dbReference>
<sequence length="394" mass="43747">SSENDTQRKKTTKEDSDRAAASCVPTTETAKVALRRQPGQPAPVSDNKRLSLPASASLRYRHPSPEPRISQAKPMAVISFTSLSKRDRRSSLADIGFGKSSSYRKLEKLGQGTYATVYRGKSVLTESAVALKEIRLEHEEGAPCTAIREECDGLLHESNIRLYLYQLLRGLDYCHRRRCLHRDLKPQNLLLNSNGELKLADFGLARANSVPTKTYSNEVCTLWYRPPDVLTGCIEYGTHIDLWGVGAIFFEMLTGQPMFPGGTVEEQLELIFRTLGSPTESNWPGSSHNAQLSLWSAHAWPPTDLKSMAPRLSGTGRDLLLQLLRYPATARIPADRAKVHPYFLRHLPAEINDLPDSVSIFTLPGVHLQPDPGASNGNGTSNPVASFRTYLRRE</sequence>
<feature type="binding site" evidence="7">
    <location>
        <position position="132"/>
    </location>
    <ligand>
        <name>ATP</name>
        <dbReference type="ChEBI" id="CHEBI:30616"/>
    </ligand>
</feature>
<feature type="compositionally biased region" description="Polar residues" evidence="9">
    <location>
        <begin position="375"/>
        <end position="384"/>
    </location>
</feature>
<evidence type="ECO:0000256" key="5">
    <source>
        <dbReference type="ARBA" id="ARBA00022777"/>
    </source>
</evidence>
<dbReference type="SUPFAM" id="SSF56112">
    <property type="entry name" value="Protein kinase-like (PK-like)"/>
    <property type="match status" value="1"/>
</dbReference>
<dbReference type="AlphaFoldDB" id="A0A1I8HIP4"/>
<name>A0A1I8HIP4_9PLAT</name>
<dbReference type="PROSITE" id="PS00107">
    <property type="entry name" value="PROTEIN_KINASE_ATP"/>
    <property type="match status" value="1"/>
</dbReference>
<keyword evidence="2 8" id="KW-0723">Serine/threonine-protein kinase</keyword>
<dbReference type="SMART" id="SM00220">
    <property type="entry name" value="S_TKc"/>
    <property type="match status" value="1"/>
</dbReference>
<feature type="region of interest" description="Disordered" evidence="9">
    <location>
        <begin position="371"/>
        <end position="394"/>
    </location>
</feature>
<accession>A0A1I8HIP4</accession>